<keyword evidence="7 12" id="KW-0798">TonB box</keyword>
<reference evidence="16" key="2">
    <citation type="submission" date="2021-04" db="EMBL/GenBank/DDBJ databases">
        <authorList>
            <person name="Gilroy R."/>
        </authorList>
    </citation>
    <scope>NUCLEOTIDE SEQUENCE</scope>
    <source>
        <strain evidence="16">CHK160-9182</strain>
    </source>
</reference>
<evidence type="ECO:0000256" key="10">
    <source>
        <dbReference type="ARBA" id="ARBA00023237"/>
    </source>
</evidence>
<evidence type="ECO:0000256" key="4">
    <source>
        <dbReference type="ARBA" id="ARBA00022452"/>
    </source>
</evidence>
<evidence type="ECO:0000256" key="13">
    <source>
        <dbReference type="SAM" id="SignalP"/>
    </source>
</evidence>
<dbReference type="AlphaFoldDB" id="A0A9D1Q6U4"/>
<evidence type="ECO:0000256" key="11">
    <source>
        <dbReference type="PROSITE-ProRule" id="PRU01360"/>
    </source>
</evidence>
<feature type="domain" description="TonB-dependent receptor-like beta-barrel" evidence="14">
    <location>
        <begin position="281"/>
        <end position="713"/>
    </location>
</feature>
<evidence type="ECO:0000256" key="1">
    <source>
        <dbReference type="ARBA" id="ARBA00004571"/>
    </source>
</evidence>
<evidence type="ECO:0000259" key="14">
    <source>
        <dbReference type="Pfam" id="PF00593"/>
    </source>
</evidence>
<evidence type="ECO:0000256" key="6">
    <source>
        <dbReference type="ARBA" id="ARBA00022729"/>
    </source>
</evidence>
<comment type="subcellular location">
    <subcellularLocation>
        <location evidence="1 11">Cell outer membrane</location>
        <topology evidence="1 11">Multi-pass membrane protein</topology>
    </subcellularLocation>
</comment>
<evidence type="ECO:0000256" key="8">
    <source>
        <dbReference type="ARBA" id="ARBA00023136"/>
    </source>
</evidence>
<dbReference type="Pfam" id="PF07715">
    <property type="entry name" value="Plug"/>
    <property type="match status" value="1"/>
</dbReference>
<dbReference type="CDD" id="cd01347">
    <property type="entry name" value="ligand_gated_channel"/>
    <property type="match status" value="1"/>
</dbReference>
<keyword evidence="9 16" id="KW-0675">Receptor</keyword>
<dbReference type="PANTHER" id="PTHR30069">
    <property type="entry name" value="TONB-DEPENDENT OUTER MEMBRANE RECEPTOR"/>
    <property type="match status" value="1"/>
</dbReference>
<evidence type="ECO:0000313" key="16">
    <source>
        <dbReference type="EMBL" id="HIW07553.1"/>
    </source>
</evidence>
<feature type="signal peptide" evidence="13">
    <location>
        <begin position="1"/>
        <end position="23"/>
    </location>
</feature>
<dbReference type="InterPro" id="IPR000531">
    <property type="entry name" value="Beta-barrel_TonB"/>
</dbReference>
<evidence type="ECO:0000259" key="15">
    <source>
        <dbReference type="Pfam" id="PF07715"/>
    </source>
</evidence>
<reference evidence="16" key="1">
    <citation type="journal article" date="2021" name="PeerJ">
        <title>Extensive microbial diversity within the chicken gut microbiome revealed by metagenomics and culture.</title>
        <authorList>
            <person name="Gilroy R."/>
            <person name="Ravi A."/>
            <person name="Getino M."/>
            <person name="Pursley I."/>
            <person name="Horton D.L."/>
            <person name="Alikhan N.F."/>
            <person name="Baker D."/>
            <person name="Gharbi K."/>
            <person name="Hall N."/>
            <person name="Watson M."/>
            <person name="Adriaenssens E.M."/>
            <person name="Foster-Nyarko E."/>
            <person name="Jarju S."/>
            <person name="Secka A."/>
            <person name="Antonio M."/>
            <person name="Oren A."/>
            <person name="Chaudhuri R.R."/>
            <person name="La Ragione R."/>
            <person name="Hildebrand F."/>
            <person name="Pallen M.J."/>
        </authorList>
    </citation>
    <scope>NUCLEOTIDE SEQUENCE</scope>
    <source>
        <strain evidence="16">CHK160-9182</strain>
    </source>
</reference>
<comment type="similarity">
    <text evidence="2">Belongs to the TonB-dependent receptor family. Hemoglobin/haptoglobin binding protein subfamily.</text>
</comment>
<sequence>MTHKRTIQVVLFSGILVPSSLLAAEIVLADTEDVIDLAKVVVVGKDAKEEVFTTNQVAADFSKNLVQDERDLLRKEVGIGITESGRAGSNGFAIRGVDKDRVAVIVDGLPQAETFMPSIYKGYGYFNGSVNNTEYENIGQMNITKGANSVSDGSGAIGGSVHFKTKGIEDFVLEDRELGGFLKSGYASKSREWRQVIGAGFRTDKLFGLAQMTKRWGHEIVNDGTGKDIYGSARSKPDPVKSRSTSWLGKIGYQLSPQQRITAFYESRQQHQDTEEKSFDSWGTHRFAADTAPYYRYGLEYEYLADDQSWLDTVNVVLAKQKINMKSETYNVKQSDHAIIEQEYSRQFDQRQNMIQAQLFTTPLMIGSQEHTFQGKIEYRHASLRNDNHDVVYLSDGAHPSSYSIMTPVKSRIAALSIQDQIEFSPQLKAIVGLRYDHYQYRPQLDGSNKFPTSFDAAKKTFSKPSWQLDLAYDLTSEHQVGYKISTGFRAPKIEEVYFEFGKGGANHFMPNVNLKSETALNQEISYQFNNEVAHFGIGAFHSRYRNFIDERVSEGRAKNPWYDPHNPWGGSEYFYVNQIQFVNVAKATISGIEFSGSLNGKAMGLSESWNFYAKGQYSKGKNQDGDPLKSIQPWSMLMGVDYEAPSGRWNTSLSARYSAVKKGRDTKETLYSWRGKEEKEWPWLSHSYVVVDLTGQVRIDRDITLNMGVFNLFNRSYHTWDSLRDLPTYGTTNRIDRNGRGLGRFTAPKRNFALSIEARF</sequence>
<keyword evidence="3 11" id="KW-0813">Transport</keyword>
<protein>
    <submittedName>
        <fullName evidence="16">TonB-dependent hemoglobin/transferrin/lactoferrin family receptor</fullName>
    </submittedName>
</protein>
<evidence type="ECO:0000256" key="12">
    <source>
        <dbReference type="RuleBase" id="RU003357"/>
    </source>
</evidence>
<dbReference type="Pfam" id="PF00593">
    <property type="entry name" value="TonB_dep_Rec_b-barrel"/>
    <property type="match status" value="1"/>
</dbReference>
<dbReference type="InterPro" id="IPR012910">
    <property type="entry name" value="Plug_dom"/>
</dbReference>
<dbReference type="InterPro" id="IPR037066">
    <property type="entry name" value="Plug_dom_sf"/>
</dbReference>
<dbReference type="SUPFAM" id="SSF56935">
    <property type="entry name" value="Porins"/>
    <property type="match status" value="1"/>
</dbReference>
<keyword evidence="10 11" id="KW-0998">Cell outer membrane</keyword>
<proteinExistence type="inferred from homology"/>
<dbReference type="PANTHER" id="PTHR30069:SF29">
    <property type="entry name" value="HEMOGLOBIN AND HEMOGLOBIN-HAPTOGLOBIN-BINDING PROTEIN 1-RELATED"/>
    <property type="match status" value="1"/>
</dbReference>
<dbReference type="InterPro" id="IPR036942">
    <property type="entry name" value="Beta-barrel_TonB_sf"/>
</dbReference>
<evidence type="ECO:0000256" key="5">
    <source>
        <dbReference type="ARBA" id="ARBA00022692"/>
    </source>
</evidence>
<dbReference type="Proteomes" id="UP000823934">
    <property type="component" value="Unassembled WGS sequence"/>
</dbReference>
<keyword evidence="4 11" id="KW-1134">Transmembrane beta strand</keyword>
<gene>
    <name evidence="16" type="ORF">H9889_09560</name>
</gene>
<comment type="caution">
    <text evidence="16">The sequence shown here is derived from an EMBL/GenBank/DDBJ whole genome shotgun (WGS) entry which is preliminary data.</text>
</comment>
<name>A0A9D1Q6U4_9GAMM</name>
<keyword evidence="6 13" id="KW-0732">Signal</keyword>
<evidence type="ECO:0000256" key="2">
    <source>
        <dbReference type="ARBA" id="ARBA00008143"/>
    </source>
</evidence>
<dbReference type="PROSITE" id="PS52016">
    <property type="entry name" value="TONB_DEPENDENT_REC_3"/>
    <property type="match status" value="1"/>
</dbReference>
<dbReference type="GO" id="GO:0044718">
    <property type="term" value="P:siderophore transmembrane transport"/>
    <property type="evidence" value="ECO:0007669"/>
    <property type="project" value="TreeGrafter"/>
</dbReference>
<dbReference type="GO" id="GO:0009279">
    <property type="term" value="C:cell outer membrane"/>
    <property type="evidence" value="ECO:0007669"/>
    <property type="project" value="UniProtKB-SubCell"/>
</dbReference>
<dbReference type="InterPro" id="IPR039426">
    <property type="entry name" value="TonB-dep_rcpt-like"/>
</dbReference>
<evidence type="ECO:0000313" key="17">
    <source>
        <dbReference type="Proteomes" id="UP000823934"/>
    </source>
</evidence>
<keyword evidence="8 11" id="KW-0472">Membrane</keyword>
<dbReference type="InterPro" id="IPR010949">
    <property type="entry name" value="TonB_Hb/transfer/lactofer_rcpt"/>
</dbReference>
<keyword evidence="5 11" id="KW-0812">Transmembrane</keyword>
<evidence type="ECO:0000256" key="7">
    <source>
        <dbReference type="ARBA" id="ARBA00023077"/>
    </source>
</evidence>
<evidence type="ECO:0000256" key="3">
    <source>
        <dbReference type="ARBA" id="ARBA00022448"/>
    </source>
</evidence>
<feature type="chain" id="PRO_5038734886" evidence="13">
    <location>
        <begin position="24"/>
        <end position="761"/>
    </location>
</feature>
<dbReference type="NCBIfam" id="TIGR01786">
    <property type="entry name" value="TonB-hemlactrns"/>
    <property type="match status" value="1"/>
</dbReference>
<organism evidence="16 17">
    <name type="scientific">Candidatus Ignatzschineria merdigallinarum</name>
    <dbReference type="NCBI Taxonomy" id="2838621"/>
    <lineage>
        <taxon>Bacteria</taxon>
        <taxon>Pseudomonadati</taxon>
        <taxon>Pseudomonadota</taxon>
        <taxon>Gammaproteobacteria</taxon>
        <taxon>Cardiobacteriales</taxon>
        <taxon>Ignatzschineriaceae</taxon>
        <taxon>Ignatzschineria</taxon>
    </lineage>
</organism>
<accession>A0A9D1Q6U4</accession>
<dbReference type="Gene3D" id="2.40.170.20">
    <property type="entry name" value="TonB-dependent receptor, beta-barrel domain"/>
    <property type="match status" value="1"/>
</dbReference>
<evidence type="ECO:0000256" key="9">
    <source>
        <dbReference type="ARBA" id="ARBA00023170"/>
    </source>
</evidence>
<dbReference type="GO" id="GO:0015344">
    <property type="term" value="F:siderophore uptake transmembrane transporter activity"/>
    <property type="evidence" value="ECO:0007669"/>
    <property type="project" value="TreeGrafter"/>
</dbReference>
<dbReference type="Gene3D" id="2.170.130.10">
    <property type="entry name" value="TonB-dependent receptor, plug domain"/>
    <property type="match status" value="1"/>
</dbReference>
<feature type="domain" description="TonB-dependent receptor plug" evidence="15">
    <location>
        <begin position="58"/>
        <end position="159"/>
    </location>
</feature>
<dbReference type="EMBL" id="DXHP01000206">
    <property type="protein sequence ID" value="HIW07553.1"/>
    <property type="molecule type" value="Genomic_DNA"/>
</dbReference>